<comment type="subcellular location">
    <subcellularLocation>
        <location evidence="1">Nucleus</location>
    </subcellularLocation>
</comment>
<dbReference type="SUPFAM" id="SSF53335">
    <property type="entry name" value="S-adenosyl-L-methionine-dependent methyltransferases"/>
    <property type="match status" value="1"/>
</dbReference>
<evidence type="ECO:0000313" key="7">
    <source>
        <dbReference type="EMBL" id="CAG5099764.1"/>
    </source>
</evidence>
<evidence type="ECO:0000256" key="2">
    <source>
        <dbReference type="ARBA" id="ARBA00023242"/>
    </source>
</evidence>
<evidence type="ECO:0000256" key="3">
    <source>
        <dbReference type="ARBA" id="ARBA00032942"/>
    </source>
</evidence>
<dbReference type="Proteomes" id="UP001158576">
    <property type="component" value="Chromosome XSR"/>
</dbReference>
<evidence type="ECO:0000256" key="6">
    <source>
        <dbReference type="SAM" id="MobiDB-lite"/>
    </source>
</evidence>
<accession>A0ABN7SIS7</accession>
<feature type="compositionally biased region" description="Basic and acidic residues" evidence="6">
    <location>
        <begin position="43"/>
        <end position="52"/>
    </location>
</feature>
<dbReference type="PANTHER" id="PTHR13107:SF0">
    <property type="entry name" value="N6-ADENOSINE-METHYLTRANSFERASE NON-CATALYTIC SUBUNIT"/>
    <property type="match status" value="1"/>
</dbReference>
<dbReference type="Pfam" id="PF05063">
    <property type="entry name" value="MT-A70"/>
    <property type="match status" value="1"/>
</dbReference>
<comment type="similarity">
    <text evidence="5">Belongs to the MT-A70-like family.</text>
</comment>
<dbReference type="InterPro" id="IPR029063">
    <property type="entry name" value="SAM-dependent_MTases_sf"/>
</dbReference>
<dbReference type="InterPro" id="IPR045123">
    <property type="entry name" value="METTL14-like"/>
</dbReference>
<gene>
    <name evidence="7" type="ORF">OKIOD_LOCUS8232</name>
</gene>
<dbReference type="InterPro" id="IPR007757">
    <property type="entry name" value="MT-A70-like"/>
</dbReference>
<feature type="compositionally biased region" description="Polar residues" evidence="6">
    <location>
        <begin position="32"/>
        <end position="42"/>
    </location>
</feature>
<dbReference type="EMBL" id="OU015569">
    <property type="protein sequence ID" value="CAG5099764.1"/>
    <property type="molecule type" value="Genomic_DNA"/>
</dbReference>
<evidence type="ECO:0000256" key="4">
    <source>
        <dbReference type="ARBA" id="ARBA00049757"/>
    </source>
</evidence>
<proteinExistence type="inferred from homology"/>
<name>A0ABN7SIS7_OIKDI</name>
<protein>
    <recommendedName>
        <fullName evidence="4">N(6)-adenosine-methyltransferase non-catalytic subunit METTL14</fullName>
    </recommendedName>
    <alternativeName>
        <fullName evidence="3">Methyltransferase-like protein 14</fullName>
    </alternativeName>
</protein>
<evidence type="ECO:0000256" key="1">
    <source>
        <dbReference type="ARBA" id="ARBA00004123"/>
    </source>
</evidence>
<sequence length="359" mass="41669">MQRLREKSAARRKDLATTLGLKSEDELNSVLNSKLDQQTRSVQKSETEKKETEVEEEATSVKSAPKYTDTSTFLKGTNSLNPHNDYCQNYIDTGQYPANYIRDVSMEKRFAEYPKIKDVAFRPLLIFLSVDLRSYNLEDLDCQFDSIVIDAPLEEYKTTALSDDNWKWEDIMKLNIEAISAPRGFVFLWCGSTAGLDFGRQCLQKWGFRRCEDICWIKTNHTRVRQKPLQPTGIFNRLKEHCLMGIKGIIRRATDGDFIHANIDIDLLIDEEREVGNDEKPHELLDIVERFCLGRRRLHLFGRDSYIRPGWLTVGPKVTNSNFCPTVYKSHFKDNPLVVTTEEIERLRPKSPPMKRPKR</sequence>
<dbReference type="PROSITE" id="PS51143">
    <property type="entry name" value="MT_A70"/>
    <property type="match status" value="1"/>
</dbReference>
<keyword evidence="8" id="KW-1185">Reference proteome</keyword>
<organism evidence="7 8">
    <name type="scientific">Oikopleura dioica</name>
    <name type="common">Tunicate</name>
    <dbReference type="NCBI Taxonomy" id="34765"/>
    <lineage>
        <taxon>Eukaryota</taxon>
        <taxon>Metazoa</taxon>
        <taxon>Chordata</taxon>
        <taxon>Tunicata</taxon>
        <taxon>Appendicularia</taxon>
        <taxon>Copelata</taxon>
        <taxon>Oikopleuridae</taxon>
        <taxon>Oikopleura</taxon>
    </lineage>
</organism>
<evidence type="ECO:0000313" key="8">
    <source>
        <dbReference type="Proteomes" id="UP001158576"/>
    </source>
</evidence>
<feature type="region of interest" description="Disordered" evidence="6">
    <location>
        <begin position="32"/>
        <end position="62"/>
    </location>
</feature>
<evidence type="ECO:0000256" key="5">
    <source>
        <dbReference type="PROSITE-ProRule" id="PRU00489"/>
    </source>
</evidence>
<keyword evidence="2" id="KW-0539">Nucleus</keyword>
<reference evidence="7 8" key="1">
    <citation type="submission" date="2021-04" db="EMBL/GenBank/DDBJ databases">
        <authorList>
            <person name="Bliznina A."/>
        </authorList>
    </citation>
    <scope>NUCLEOTIDE SEQUENCE [LARGE SCALE GENOMIC DNA]</scope>
</reference>
<dbReference type="PANTHER" id="PTHR13107">
    <property type="entry name" value="N6-ADENOSINE-METHYLTRANSFERASE NON-CATALYTIC SUBUNIT"/>
    <property type="match status" value="1"/>
</dbReference>
<dbReference type="PROSITE" id="PS51592">
    <property type="entry name" value="SAM_MTA70L_2"/>
    <property type="match status" value="1"/>
</dbReference>